<evidence type="ECO:0008006" key="4">
    <source>
        <dbReference type="Google" id="ProtNLM"/>
    </source>
</evidence>
<organism evidence="2 3">
    <name type="scientific">Ceraceosorus bombacis</name>
    <dbReference type="NCBI Taxonomy" id="401625"/>
    <lineage>
        <taxon>Eukaryota</taxon>
        <taxon>Fungi</taxon>
        <taxon>Dikarya</taxon>
        <taxon>Basidiomycota</taxon>
        <taxon>Ustilaginomycotina</taxon>
        <taxon>Exobasidiomycetes</taxon>
        <taxon>Ceraceosorales</taxon>
        <taxon>Ceraceosoraceae</taxon>
        <taxon>Ceraceosorus</taxon>
    </lineage>
</organism>
<evidence type="ECO:0000313" key="3">
    <source>
        <dbReference type="Proteomes" id="UP000054845"/>
    </source>
</evidence>
<dbReference type="Proteomes" id="UP000054845">
    <property type="component" value="Unassembled WGS sequence"/>
</dbReference>
<dbReference type="PANTHER" id="PTHR28075:SF1">
    <property type="entry name" value="DUF1748-DOMAIN-CONTAINING PROTEIN"/>
    <property type="match status" value="1"/>
</dbReference>
<evidence type="ECO:0000256" key="1">
    <source>
        <dbReference type="SAM" id="SignalP"/>
    </source>
</evidence>
<dbReference type="PANTHER" id="PTHR28075">
    <property type="entry name" value="CHROMOSOME 16, WHOLE GENOME SHOTGUN SEQUENCE"/>
    <property type="match status" value="1"/>
</dbReference>
<feature type="signal peptide" evidence="1">
    <location>
        <begin position="1"/>
        <end position="20"/>
    </location>
</feature>
<dbReference type="Pfam" id="PF08520">
    <property type="entry name" value="Mitofissin"/>
    <property type="match status" value="1"/>
</dbReference>
<keyword evidence="1" id="KW-0732">Signal</keyword>
<dbReference type="AlphaFoldDB" id="A0A0P1BJH0"/>
<dbReference type="EMBL" id="CCYA01000278">
    <property type="protein sequence ID" value="CEH16275.1"/>
    <property type="molecule type" value="Genomic_DNA"/>
</dbReference>
<proteinExistence type="predicted"/>
<dbReference type="GO" id="GO:0005737">
    <property type="term" value="C:cytoplasm"/>
    <property type="evidence" value="ECO:0007669"/>
    <property type="project" value="TreeGrafter"/>
</dbReference>
<evidence type="ECO:0000313" key="2">
    <source>
        <dbReference type="EMBL" id="CEH16275.1"/>
    </source>
</evidence>
<name>A0A0P1BJH0_9BASI</name>
<sequence>MFGSLMHLAFDAALLSMVLSGVRRGSGIALDMNVFPADFRHFIRAYLEVGEWSMDFLTVVLGRSNYFTRSLK</sequence>
<feature type="chain" id="PRO_5006059569" description="DUF1748-domain-containing protein" evidence="1">
    <location>
        <begin position="21"/>
        <end position="72"/>
    </location>
</feature>
<keyword evidence="3" id="KW-1185">Reference proteome</keyword>
<dbReference type="OrthoDB" id="16824at2759"/>
<protein>
    <recommendedName>
        <fullName evidence="4">DUF1748-domain-containing protein</fullName>
    </recommendedName>
</protein>
<reference evidence="2 3" key="1">
    <citation type="submission" date="2014-09" db="EMBL/GenBank/DDBJ databases">
        <authorList>
            <person name="Magalhaes I.L.F."/>
            <person name="Oliveira U."/>
            <person name="Santos F.R."/>
            <person name="Vidigal T.H.D.A."/>
            <person name="Brescovit A.D."/>
            <person name="Santos A.J."/>
        </authorList>
    </citation>
    <scope>NUCLEOTIDE SEQUENCE [LARGE SCALE GENOMIC DNA]</scope>
</reference>
<dbReference type="STRING" id="401625.A0A0P1BJH0"/>
<accession>A0A0P1BJH0</accession>
<dbReference type="InterPro" id="IPR013726">
    <property type="entry name" value="Mitofissin"/>
</dbReference>